<accession>A0A1G6W7B2</accession>
<dbReference type="STRING" id="641691.SAMN05421636_101193"/>
<name>A0A1G6W7B2_9FLAO</name>
<evidence type="ECO:0000313" key="1">
    <source>
        <dbReference type="EMBL" id="SDD60946.1"/>
    </source>
</evidence>
<dbReference type="AlphaFoldDB" id="A0A1G6W7B2"/>
<keyword evidence="2" id="KW-1185">Reference proteome</keyword>
<dbReference type="EMBL" id="FNAO01000001">
    <property type="protein sequence ID" value="SDD60946.1"/>
    <property type="molecule type" value="Genomic_DNA"/>
</dbReference>
<protein>
    <submittedName>
        <fullName evidence="1">Uncharacterized protein</fullName>
    </submittedName>
</protein>
<dbReference type="Proteomes" id="UP000199109">
    <property type="component" value="Unassembled WGS sequence"/>
</dbReference>
<sequence>MWISLETWPSRLRWSSEHPQIEKIDRDHRTIDGLLFWEYSNLSDDIYEKNTMHA</sequence>
<organism evidence="1 2">
    <name type="scientific">Pricia antarctica</name>
    <dbReference type="NCBI Taxonomy" id="641691"/>
    <lineage>
        <taxon>Bacteria</taxon>
        <taxon>Pseudomonadati</taxon>
        <taxon>Bacteroidota</taxon>
        <taxon>Flavobacteriia</taxon>
        <taxon>Flavobacteriales</taxon>
        <taxon>Flavobacteriaceae</taxon>
        <taxon>Pricia</taxon>
    </lineage>
</organism>
<reference evidence="1 2" key="1">
    <citation type="submission" date="2016-10" db="EMBL/GenBank/DDBJ databases">
        <authorList>
            <person name="de Groot N.N."/>
        </authorList>
    </citation>
    <scope>NUCLEOTIDE SEQUENCE [LARGE SCALE GENOMIC DNA]</scope>
    <source>
        <strain evidence="1 2">DSM 23421</strain>
    </source>
</reference>
<proteinExistence type="predicted"/>
<evidence type="ECO:0000313" key="2">
    <source>
        <dbReference type="Proteomes" id="UP000199109"/>
    </source>
</evidence>
<gene>
    <name evidence="1" type="ORF">SAMN05421636_101193</name>
</gene>